<accession>M0EL20</accession>
<dbReference type="InterPro" id="IPR004155">
    <property type="entry name" value="PBS_lyase_HEAT"/>
</dbReference>
<dbReference type="SMART" id="SM00567">
    <property type="entry name" value="EZ_HEAT"/>
    <property type="match status" value="3"/>
</dbReference>
<dbReference type="Pfam" id="PF13646">
    <property type="entry name" value="HEAT_2"/>
    <property type="match status" value="1"/>
</dbReference>
<dbReference type="Gene3D" id="1.25.10.10">
    <property type="entry name" value="Leucine-rich Repeat Variant"/>
    <property type="match status" value="1"/>
</dbReference>
<dbReference type="PATRIC" id="fig|1227466.3.peg.1450"/>
<dbReference type="GO" id="GO:0016491">
    <property type="term" value="F:oxidoreductase activity"/>
    <property type="evidence" value="ECO:0007669"/>
    <property type="project" value="TreeGrafter"/>
</dbReference>
<dbReference type="SUPFAM" id="SSF48371">
    <property type="entry name" value="ARM repeat"/>
    <property type="match status" value="1"/>
</dbReference>
<feature type="compositionally biased region" description="Acidic residues" evidence="1">
    <location>
        <begin position="1"/>
        <end position="23"/>
    </location>
</feature>
<feature type="region of interest" description="Disordered" evidence="1">
    <location>
        <begin position="1"/>
        <end position="44"/>
    </location>
</feature>
<keyword evidence="2" id="KW-0456">Lyase</keyword>
<protein>
    <submittedName>
        <fullName evidence="2">PBS lyase HEAT domain protein repeat-containing protein</fullName>
    </submittedName>
</protein>
<name>M0EL20_9EURY</name>
<dbReference type="RefSeq" id="WP_006112942.1">
    <property type="nucleotide sequence ID" value="NZ_AOJL01000028.1"/>
</dbReference>
<dbReference type="PANTHER" id="PTHR12697">
    <property type="entry name" value="PBS LYASE HEAT-LIKE PROTEIN"/>
    <property type="match status" value="1"/>
</dbReference>
<dbReference type="Proteomes" id="UP000011509">
    <property type="component" value="Unassembled WGS sequence"/>
</dbReference>
<sequence length="476" mass="50328">MSNGDDDPADASEEADAADDGGDAGESTETAAPTLPDDATEESLTEYLDEIADRLEAAETEADLDDVEALLDDAETGIAEADLPEPDEDDEDADDPRGDLEARVAELRDGVEDARGPYGEDVVDAIESAAGTVADTEWTDAGHEDVAAAVESFVDAAADAIDDALDAADEDPEALLDETAADETEAGAPVPVDQIVAALDAVAAAVADADLDADADADDIAALLTATDDLEAGLDDAEEWDDLETHEQLRAQGYYDVLGHYKDFPVEWAALKEHEARGNVDMILLALDSLQSDFMERHCLEAFERMGKRGKTEASVEEVLGRAEKRDRPAIRILGKMAAEEATDTLVEYVPEDSNPQLQKAVFRALGEIGASEAVQPLANRLDPDGDDDELVRPHAARALGLIGDTRAVSPLADALEAHPSDDVRAAAGWALRQIGTREALEAVAEYADEHSFVVSTEGEKALEALDDGAEPAPTA</sequence>
<organism evidence="2 3">
    <name type="scientific">Halorubrum coriense DSM 10284</name>
    <dbReference type="NCBI Taxonomy" id="1227466"/>
    <lineage>
        <taxon>Archaea</taxon>
        <taxon>Methanobacteriati</taxon>
        <taxon>Methanobacteriota</taxon>
        <taxon>Stenosarchaea group</taxon>
        <taxon>Halobacteria</taxon>
        <taxon>Halobacteriales</taxon>
        <taxon>Haloferacaceae</taxon>
        <taxon>Halorubrum</taxon>
    </lineage>
</organism>
<dbReference type="PANTHER" id="PTHR12697:SF5">
    <property type="entry name" value="DEOXYHYPUSINE HYDROXYLASE"/>
    <property type="match status" value="1"/>
</dbReference>
<reference evidence="2 3" key="1">
    <citation type="journal article" date="2014" name="PLoS Genet.">
        <title>Phylogenetically driven sequencing of extremely halophilic archaea reveals strategies for static and dynamic osmo-response.</title>
        <authorList>
            <person name="Becker E.A."/>
            <person name="Seitzer P.M."/>
            <person name="Tritt A."/>
            <person name="Larsen D."/>
            <person name="Krusor M."/>
            <person name="Yao A.I."/>
            <person name="Wu D."/>
            <person name="Madern D."/>
            <person name="Eisen J.A."/>
            <person name="Darling A.E."/>
            <person name="Facciotti M.T."/>
        </authorList>
    </citation>
    <scope>NUCLEOTIDE SEQUENCE [LARGE SCALE GENOMIC DNA]</scope>
    <source>
        <strain evidence="2 3">DSM 10284</strain>
    </source>
</reference>
<keyword evidence="3" id="KW-1185">Reference proteome</keyword>
<dbReference type="GO" id="GO:0016829">
    <property type="term" value="F:lyase activity"/>
    <property type="evidence" value="ECO:0007669"/>
    <property type="project" value="UniProtKB-KW"/>
</dbReference>
<evidence type="ECO:0000256" key="1">
    <source>
        <dbReference type="SAM" id="MobiDB-lite"/>
    </source>
</evidence>
<dbReference type="OrthoDB" id="293146at2157"/>
<feature type="compositionally biased region" description="Acidic residues" evidence="1">
    <location>
        <begin position="58"/>
        <end position="75"/>
    </location>
</feature>
<gene>
    <name evidence="2" type="ORF">C464_07195</name>
</gene>
<feature type="region of interest" description="Disordered" evidence="1">
    <location>
        <begin position="58"/>
        <end position="101"/>
    </location>
</feature>
<comment type="caution">
    <text evidence="2">The sequence shown here is derived from an EMBL/GenBank/DDBJ whole genome shotgun (WGS) entry which is preliminary data.</text>
</comment>
<dbReference type="AlphaFoldDB" id="M0EL20"/>
<dbReference type="EMBL" id="AOJL01000028">
    <property type="protein sequence ID" value="ELZ48466.1"/>
    <property type="molecule type" value="Genomic_DNA"/>
</dbReference>
<dbReference type="InterPro" id="IPR016024">
    <property type="entry name" value="ARM-type_fold"/>
</dbReference>
<evidence type="ECO:0000313" key="2">
    <source>
        <dbReference type="EMBL" id="ELZ48466.1"/>
    </source>
</evidence>
<evidence type="ECO:0000313" key="3">
    <source>
        <dbReference type="Proteomes" id="UP000011509"/>
    </source>
</evidence>
<dbReference type="InterPro" id="IPR011989">
    <property type="entry name" value="ARM-like"/>
</dbReference>
<dbReference type="STRING" id="1227466.C464_07195"/>
<feature type="compositionally biased region" description="Acidic residues" evidence="1">
    <location>
        <begin position="82"/>
        <end position="94"/>
    </location>
</feature>
<proteinExistence type="predicted"/>